<dbReference type="AlphaFoldDB" id="A0A381YC59"/>
<dbReference type="EMBL" id="UINC01017893">
    <property type="protein sequence ID" value="SVA74679.1"/>
    <property type="molecule type" value="Genomic_DNA"/>
</dbReference>
<gene>
    <name evidence="4" type="ORF">METZ01_LOCUS127533</name>
</gene>
<keyword evidence="2" id="KW-0418">Kinase</keyword>
<dbReference type="SUPFAM" id="SSF52540">
    <property type="entry name" value="P-loop containing nucleoside triphosphate hydrolases"/>
    <property type="match status" value="1"/>
</dbReference>
<feature type="domain" description="Polyphosphate kinase-2-related" evidence="3">
    <location>
        <begin position="18"/>
        <end position="241"/>
    </location>
</feature>
<reference evidence="4" key="1">
    <citation type="submission" date="2018-05" db="EMBL/GenBank/DDBJ databases">
        <authorList>
            <person name="Lanie J.A."/>
            <person name="Ng W.-L."/>
            <person name="Kazmierczak K.M."/>
            <person name="Andrzejewski T.M."/>
            <person name="Davidsen T.M."/>
            <person name="Wayne K.J."/>
            <person name="Tettelin H."/>
            <person name="Glass J.I."/>
            <person name="Rusch D."/>
            <person name="Podicherti R."/>
            <person name="Tsui H.-C.T."/>
            <person name="Winkler M.E."/>
        </authorList>
    </citation>
    <scope>NUCLEOTIDE SEQUENCE</scope>
</reference>
<dbReference type="PANTHER" id="PTHR34383:SF1">
    <property type="entry name" value="ADP-POLYPHOSPHATE PHOSPHOTRANSFERASE"/>
    <property type="match status" value="1"/>
</dbReference>
<dbReference type="PIRSF" id="PIRSF028756">
    <property type="entry name" value="PPK2_prd"/>
    <property type="match status" value="1"/>
</dbReference>
<dbReference type="InterPro" id="IPR022488">
    <property type="entry name" value="PPK2-related"/>
</dbReference>
<evidence type="ECO:0000256" key="2">
    <source>
        <dbReference type="ARBA" id="ARBA00022777"/>
    </source>
</evidence>
<dbReference type="Gene3D" id="3.40.50.300">
    <property type="entry name" value="P-loop containing nucleotide triphosphate hydrolases"/>
    <property type="match status" value="1"/>
</dbReference>
<evidence type="ECO:0000256" key="1">
    <source>
        <dbReference type="ARBA" id="ARBA00022679"/>
    </source>
</evidence>
<evidence type="ECO:0000259" key="3">
    <source>
        <dbReference type="Pfam" id="PF03976"/>
    </source>
</evidence>
<dbReference type="InterPro" id="IPR016898">
    <property type="entry name" value="Polyphosphate_phosphotransfera"/>
</dbReference>
<dbReference type="Pfam" id="PF03976">
    <property type="entry name" value="PPK2"/>
    <property type="match status" value="1"/>
</dbReference>
<accession>A0A381YC59</accession>
<dbReference type="GO" id="GO:0008976">
    <property type="term" value="F:polyphosphate kinase activity"/>
    <property type="evidence" value="ECO:0007669"/>
    <property type="project" value="InterPro"/>
</dbReference>
<evidence type="ECO:0000313" key="4">
    <source>
        <dbReference type="EMBL" id="SVA74679.1"/>
    </source>
</evidence>
<sequence>MQAPLIVYNHTEYKDLPSELYNKEKYRLQVELLKMQEWMIKEKKKIAIVLEGRDAAGKGSTIRRFIQHMMPKKTRVVELGVPTRKQNRNWFSTYKKHLPRDGEIVFFDRSWYSRAVIQPTMGYCSKNQYYYFINNVNDWEKRLINDGLILFKFYLSVSQETQKYRFFLRQSSELKYWKVTDNDLKAMEHWHLYTRYKEQMFEQTSTEHAPWILINSDNKMIARLNTMRYVLKRVNYTDKKKVKAKRYFKELEDYQITIKGVKFENLTKQQYEFLFKIKAHE</sequence>
<proteinExistence type="predicted"/>
<dbReference type="InterPro" id="IPR027417">
    <property type="entry name" value="P-loop_NTPase"/>
</dbReference>
<keyword evidence="1" id="KW-0808">Transferase</keyword>
<name>A0A381YC59_9ZZZZ</name>
<protein>
    <recommendedName>
        <fullName evidence="3">Polyphosphate kinase-2-related domain-containing protein</fullName>
    </recommendedName>
</protein>
<organism evidence="4">
    <name type="scientific">marine metagenome</name>
    <dbReference type="NCBI Taxonomy" id="408172"/>
    <lineage>
        <taxon>unclassified sequences</taxon>
        <taxon>metagenomes</taxon>
        <taxon>ecological metagenomes</taxon>
    </lineage>
</organism>
<dbReference type="PANTHER" id="PTHR34383">
    <property type="entry name" value="POLYPHOSPHATE:AMP PHOSPHOTRANSFERASE-RELATED"/>
    <property type="match status" value="1"/>
</dbReference>